<evidence type="ECO:0000256" key="4">
    <source>
        <dbReference type="ARBA" id="ARBA00022576"/>
    </source>
</evidence>
<dbReference type="GO" id="GO:0005739">
    <property type="term" value="C:mitochondrion"/>
    <property type="evidence" value="ECO:0007669"/>
    <property type="project" value="TreeGrafter"/>
</dbReference>
<dbReference type="EC" id="2.6.1.42" evidence="3"/>
<evidence type="ECO:0000256" key="8">
    <source>
        <dbReference type="ARBA" id="ARBA00023304"/>
    </source>
</evidence>
<dbReference type="AlphaFoldDB" id="A0A164XBZ3"/>
<evidence type="ECO:0000256" key="9">
    <source>
        <dbReference type="PIRSR" id="PIRSR006468-1"/>
    </source>
</evidence>
<dbReference type="GO" id="GO:0009099">
    <property type="term" value="P:L-valine biosynthetic process"/>
    <property type="evidence" value="ECO:0007669"/>
    <property type="project" value="TreeGrafter"/>
</dbReference>
<gene>
    <name evidence="10" type="ORF">SISNIDRAFT_408015</name>
</gene>
<keyword evidence="6 10" id="KW-0808">Transferase</keyword>
<reference evidence="10 11" key="1">
    <citation type="journal article" date="2016" name="Mol. Biol. Evol.">
        <title>Comparative Genomics of Early-Diverging Mushroom-Forming Fungi Provides Insights into the Origins of Lignocellulose Decay Capabilities.</title>
        <authorList>
            <person name="Nagy L.G."/>
            <person name="Riley R."/>
            <person name="Tritt A."/>
            <person name="Adam C."/>
            <person name="Daum C."/>
            <person name="Floudas D."/>
            <person name="Sun H."/>
            <person name="Yadav J.S."/>
            <person name="Pangilinan J."/>
            <person name="Larsson K.H."/>
            <person name="Matsuura K."/>
            <person name="Barry K."/>
            <person name="Labutti K."/>
            <person name="Kuo R."/>
            <person name="Ohm R.A."/>
            <person name="Bhattacharya S.S."/>
            <person name="Shirouzu T."/>
            <person name="Yoshinaga Y."/>
            <person name="Martin F.M."/>
            <person name="Grigoriev I.V."/>
            <person name="Hibbett D.S."/>
        </authorList>
    </citation>
    <scope>NUCLEOTIDE SEQUENCE [LARGE SCALE GENOMIC DNA]</scope>
    <source>
        <strain evidence="10 11">HHB9708</strain>
    </source>
</reference>
<evidence type="ECO:0000256" key="7">
    <source>
        <dbReference type="ARBA" id="ARBA00022898"/>
    </source>
</evidence>
<dbReference type="PANTHER" id="PTHR11825">
    <property type="entry name" value="SUBGROUP IIII AMINOTRANSFERASE"/>
    <property type="match status" value="1"/>
</dbReference>
<dbReference type="FunFam" id="3.20.10.10:FF:000004">
    <property type="entry name" value="Branched-chain-amino-acid aminotransferase"/>
    <property type="match status" value="1"/>
</dbReference>
<accession>A0A164XBZ3</accession>
<evidence type="ECO:0000256" key="5">
    <source>
        <dbReference type="ARBA" id="ARBA00022605"/>
    </source>
</evidence>
<dbReference type="NCBIfam" id="NF009897">
    <property type="entry name" value="PRK13357.1"/>
    <property type="match status" value="1"/>
</dbReference>
<dbReference type="GO" id="GO:0004084">
    <property type="term" value="F:branched-chain-amino-acid transaminase activity"/>
    <property type="evidence" value="ECO:0007669"/>
    <property type="project" value="UniProtKB-EC"/>
</dbReference>
<name>A0A164XBZ3_9AGAM</name>
<comment type="similarity">
    <text evidence="2">Belongs to the class-IV pyridoxal-phosphate-dependent aminotransferase family.</text>
</comment>
<sequence>MTGLATALPDIEPARLVFTRNSNPKPPPESSKLVWGRIFTDHMLMIKWNALSGWADPHILPYGPLSLEPSSSVLHYAQTIFEGLKAYRDEDGKITLFRPDMNMKRMNRSAARIALPGFDGDALQKLIMKLIEIDAHWVPQLPGHSLYIRPTLIGNQPTLGVAPPTDALLFVICSPVGPYYPNGFKPVSLYGTTEFVRAAPGGTGSYKLGVNYAPGIIPQKLAAKQGYAQNLWLWGPDHLLTEVGTMNVLAVFKKDDGSIELATPPLEDVILPGITRDSVLELARAHASGSLSLDGLPKNFTVTERPISMKEVKAASENGTLVEIFGAGTAAVITTVDRIGYLGEDVIVPVGEDGLGPVSRVILREITGRQIGKIPSSWSVVVKE</sequence>
<dbReference type="InterPro" id="IPR033939">
    <property type="entry name" value="BCAT_family"/>
</dbReference>
<dbReference type="Pfam" id="PF01063">
    <property type="entry name" value="Aminotran_4"/>
    <property type="match status" value="1"/>
</dbReference>
<dbReference type="SUPFAM" id="SSF56752">
    <property type="entry name" value="D-aminoacid aminotransferase-like PLP-dependent enzymes"/>
    <property type="match status" value="1"/>
</dbReference>
<keyword evidence="11" id="KW-1185">Reference proteome</keyword>
<keyword evidence="4 10" id="KW-0032">Aminotransferase</keyword>
<dbReference type="PANTHER" id="PTHR11825:SF44">
    <property type="entry name" value="BRANCHED-CHAIN-AMINO-ACID AMINOTRANSFERASE"/>
    <property type="match status" value="1"/>
</dbReference>
<organism evidence="10 11">
    <name type="scientific">Sistotremastrum niveocremeum HHB9708</name>
    <dbReference type="NCBI Taxonomy" id="1314777"/>
    <lineage>
        <taxon>Eukaryota</taxon>
        <taxon>Fungi</taxon>
        <taxon>Dikarya</taxon>
        <taxon>Basidiomycota</taxon>
        <taxon>Agaricomycotina</taxon>
        <taxon>Agaricomycetes</taxon>
        <taxon>Sistotremastrales</taxon>
        <taxon>Sistotremastraceae</taxon>
        <taxon>Sertulicium</taxon>
        <taxon>Sertulicium niveocremeum</taxon>
    </lineage>
</organism>
<evidence type="ECO:0000256" key="3">
    <source>
        <dbReference type="ARBA" id="ARBA00013053"/>
    </source>
</evidence>
<evidence type="ECO:0000313" key="10">
    <source>
        <dbReference type="EMBL" id="KZS95824.1"/>
    </source>
</evidence>
<proteinExistence type="inferred from homology"/>
<dbReference type="CDD" id="cd01557">
    <property type="entry name" value="BCAT_beta_family"/>
    <property type="match status" value="1"/>
</dbReference>
<dbReference type="EMBL" id="KV419400">
    <property type="protein sequence ID" value="KZS95824.1"/>
    <property type="molecule type" value="Genomic_DNA"/>
</dbReference>
<dbReference type="STRING" id="1314777.A0A164XBZ3"/>
<evidence type="ECO:0000256" key="2">
    <source>
        <dbReference type="ARBA" id="ARBA00009320"/>
    </source>
</evidence>
<protein>
    <recommendedName>
        <fullName evidence="3">branched-chain-amino-acid transaminase</fullName>
        <ecNumber evidence="3">2.6.1.42</ecNumber>
    </recommendedName>
</protein>
<evidence type="ECO:0000256" key="6">
    <source>
        <dbReference type="ARBA" id="ARBA00022679"/>
    </source>
</evidence>
<dbReference type="Gene3D" id="3.20.10.10">
    <property type="entry name" value="D-amino Acid Aminotransferase, subunit A, domain 2"/>
    <property type="match status" value="1"/>
</dbReference>
<dbReference type="OrthoDB" id="1732691at2759"/>
<keyword evidence="8" id="KW-0100">Branched-chain amino acid biosynthesis</keyword>
<dbReference type="Proteomes" id="UP000076722">
    <property type="component" value="Unassembled WGS sequence"/>
</dbReference>
<evidence type="ECO:0000256" key="1">
    <source>
        <dbReference type="ARBA" id="ARBA00001933"/>
    </source>
</evidence>
<dbReference type="InterPro" id="IPR043132">
    <property type="entry name" value="BCAT-like_C"/>
</dbReference>
<dbReference type="FunFam" id="3.30.470.10:FF:000005">
    <property type="entry name" value="Branched-chain-amino-acid aminotransferase"/>
    <property type="match status" value="1"/>
</dbReference>
<keyword evidence="5" id="KW-0028">Amino-acid biosynthesis</keyword>
<keyword evidence="7" id="KW-0663">Pyridoxal phosphate</keyword>
<comment type="cofactor">
    <cofactor evidence="1">
        <name>pyridoxal 5'-phosphate</name>
        <dbReference type="ChEBI" id="CHEBI:597326"/>
    </cofactor>
</comment>
<dbReference type="InterPro" id="IPR001544">
    <property type="entry name" value="Aminotrans_IV"/>
</dbReference>
<dbReference type="NCBIfam" id="TIGR01123">
    <property type="entry name" value="ilvE_II"/>
    <property type="match status" value="1"/>
</dbReference>
<dbReference type="Gene3D" id="3.30.470.10">
    <property type="match status" value="1"/>
</dbReference>
<dbReference type="PIRSF" id="PIRSF006468">
    <property type="entry name" value="BCAT1"/>
    <property type="match status" value="1"/>
</dbReference>
<evidence type="ECO:0000313" key="11">
    <source>
        <dbReference type="Proteomes" id="UP000076722"/>
    </source>
</evidence>
<dbReference type="InterPro" id="IPR036038">
    <property type="entry name" value="Aminotransferase-like"/>
</dbReference>
<feature type="modified residue" description="N6-(pyridoxal phosphate)lysine" evidence="9">
    <location>
        <position position="207"/>
    </location>
</feature>
<dbReference type="InterPro" id="IPR043131">
    <property type="entry name" value="BCAT-like_N"/>
</dbReference>
<dbReference type="GO" id="GO:0009098">
    <property type="term" value="P:L-leucine biosynthetic process"/>
    <property type="evidence" value="ECO:0007669"/>
    <property type="project" value="TreeGrafter"/>
</dbReference>
<dbReference type="InterPro" id="IPR005786">
    <property type="entry name" value="B_amino_transII"/>
</dbReference>